<evidence type="ECO:0000313" key="2">
    <source>
        <dbReference type="Proteomes" id="UP000269271"/>
    </source>
</evidence>
<keyword evidence="1" id="KW-0378">Hydrolase</keyword>
<keyword evidence="1" id="KW-0540">Nuclease</keyword>
<accession>A0A3N8RQY6</accession>
<dbReference type="GO" id="GO:0004519">
    <property type="term" value="F:endonuclease activity"/>
    <property type="evidence" value="ECO:0007669"/>
    <property type="project" value="UniProtKB-KW"/>
</dbReference>
<gene>
    <name evidence="1" type="ORF">DF037_28630</name>
</gene>
<dbReference type="Proteomes" id="UP000269271">
    <property type="component" value="Unassembled WGS sequence"/>
</dbReference>
<organism evidence="1 2">
    <name type="scientific">Burkholderia contaminans</name>
    <dbReference type="NCBI Taxonomy" id="488447"/>
    <lineage>
        <taxon>Bacteria</taxon>
        <taxon>Pseudomonadati</taxon>
        <taxon>Pseudomonadota</taxon>
        <taxon>Betaproteobacteria</taxon>
        <taxon>Burkholderiales</taxon>
        <taxon>Burkholderiaceae</taxon>
        <taxon>Burkholderia</taxon>
        <taxon>Burkholderia cepacia complex</taxon>
    </lineage>
</organism>
<comment type="caution">
    <text evidence="1">The sequence shown here is derived from an EMBL/GenBank/DDBJ whole genome shotgun (WGS) entry which is preliminary data.</text>
</comment>
<sequence length="141" mass="15731">MSRLTKAQREQLRNKYDGHCAYCGTLLADRWHADHFTPVVRAVQSKRSDDGEWKLVAGPAIYPERDIESNYMPSCAPCNISKGSLLLEEWRRLLAGHVASLNAYHPIYRLVKCYGLVQETGASVVFHFERVGAAAVILGAA</sequence>
<keyword evidence="1" id="KW-0255">Endonuclease</keyword>
<protein>
    <submittedName>
        <fullName evidence="1">HNH endonuclease</fullName>
    </submittedName>
</protein>
<name>A0A3N8RQY6_9BURK</name>
<dbReference type="RefSeq" id="WP_124619256.1">
    <property type="nucleotide sequence ID" value="NZ_QTQX01000022.1"/>
</dbReference>
<proteinExistence type="predicted"/>
<evidence type="ECO:0000313" key="1">
    <source>
        <dbReference type="EMBL" id="RQT22079.1"/>
    </source>
</evidence>
<reference evidence="1 2" key="1">
    <citation type="submission" date="2018-08" db="EMBL/GenBank/DDBJ databases">
        <title>Comparative analysis of Burkholderia isolates from Puerto Rico.</title>
        <authorList>
            <person name="Hall C."/>
            <person name="Sahl J."/>
            <person name="Wagner D."/>
        </authorList>
    </citation>
    <scope>NUCLEOTIDE SEQUENCE [LARGE SCALE GENOMIC DNA]</scope>
    <source>
        <strain evidence="1 2">Bp9001</strain>
    </source>
</reference>
<dbReference type="AlphaFoldDB" id="A0A3N8RQY6"/>
<dbReference type="EMBL" id="QTQX01000022">
    <property type="protein sequence ID" value="RQT22079.1"/>
    <property type="molecule type" value="Genomic_DNA"/>
</dbReference>
<dbReference type="Gene3D" id="1.10.30.50">
    <property type="match status" value="1"/>
</dbReference>